<dbReference type="PANTHER" id="PTHR32361">
    <property type="entry name" value="FERRIC/CUPRIC REDUCTASE TRANSMEMBRANE COMPONENT"/>
    <property type="match status" value="1"/>
</dbReference>
<keyword evidence="8" id="KW-0406">Ion transport</keyword>
<dbReference type="EMBL" id="JAAOAN010000664">
    <property type="protein sequence ID" value="KAF5701737.1"/>
    <property type="molecule type" value="Genomic_DNA"/>
</dbReference>
<keyword evidence="6 10" id="KW-1133">Transmembrane helix</keyword>
<dbReference type="PANTHER" id="PTHR32361:SF12">
    <property type="entry name" value="PUTATIVE (AFU_ORTHOLOGUE AFUA_1G14340)-RELATED"/>
    <property type="match status" value="1"/>
</dbReference>
<reference evidence="12 13" key="1">
    <citation type="submission" date="2020-05" db="EMBL/GenBank/DDBJ databases">
        <title>Identification and distribution of gene clusters putatively required for synthesis of sphingolipid metabolism inhibitors in phylogenetically diverse species of the filamentous fungus Fusarium.</title>
        <authorList>
            <person name="Kim H.-S."/>
            <person name="Busman M."/>
            <person name="Brown D.W."/>
            <person name="Divon H."/>
            <person name="Uhlig S."/>
            <person name="Proctor R.H."/>
        </authorList>
    </citation>
    <scope>NUCLEOTIDE SEQUENCE [LARGE SCALE GENOMIC DNA]</scope>
    <source>
        <strain evidence="12 13">NRRL 66235</strain>
    </source>
</reference>
<comment type="subcellular location">
    <subcellularLocation>
        <location evidence="1">Membrane</location>
        <topology evidence="1">Multi-pass membrane protein</topology>
    </subcellularLocation>
</comment>
<organism evidence="12 13">
    <name type="scientific">Fusarium mundagurra</name>
    <dbReference type="NCBI Taxonomy" id="1567541"/>
    <lineage>
        <taxon>Eukaryota</taxon>
        <taxon>Fungi</taxon>
        <taxon>Dikarya</taxon>
        <taxon>Ascomycota</taxon>
        <taxon>Pezizomycotina</taxon>
        <taxon>Sordariomycetes</taxon>
        <taxon>Hypocreomycetidae</taxon>
        <taxon>Hypocreales</taxon>
        <taxon>Nectriaceae</taxon>
        <taxon>Fusarium</taxon>
        <taxon>Fusarium fujikuroi species complex</taxon>
    </lineage>
</organism>
<dbReference type="Pfam" id="PF01794">
    <property type="entry name" value="Ferric_reduct"/>
    <property type="match status" value="1"/>
</dbReference>
<dbReference type="GO" id="GO:0005886">
    <property type="term" value="C:plasma membrane"/>
    <property type="evidence" value="ECO:0007669"/>
    <property type="project" value="TreeGrafter"/>
</dbReference>
<evidence type="ECO:0000256" key="7">
    <source>
        <dbReference type="ARBA" id="ARBA00023002"/>
    </source>
</evidence>
<dbReference type="OrthoDB" id="4494341at2759"/>
<keyword evidence="9 10" id="KW-0472">Membrane</keyword>
<dbReference type="Pfam" id="PF08022">
    <property type="entry name" value="FAD_binding_8"/>
    <property type="match status" value="1"/>
</dbReference>
<evidence type="ECO:0000256" key="6">
    <source>
        <dbReference type="ARBA" id="ARBA00022989"/>
    </source>
</evidence>
<dbReference type="GO" id="GO:0000293">
    <property type="term" value="F:ferric-chelate reductase activity"/>
    <property type="evidence" value="ECO:0007669"/>
    <property type="project" value="UniProtKB-ARBA"/>
</dbReference>
<keyword evidence="5" id="KW-0249">Electron transport</keyword>
<feature type="transmembrane region" description="Helical" evidence="10">
    <location>
        <begin position="25"/>
        <end position="43"/>
    </location>
</feature>
<evidence type="ECO:0000313" key="12">
    <source>
        <dbReference type="EMBL" id="KAF5701737.1"/>
    </source>
</evidence>
<feature type="transmembrane region" description="Helical" evidence="10">
    <location>
        <begin position="63"/>
        <end position="82"/>
    </location>
</feature>
<name>A0A8H5XXF2_9HYPO</name>
<evidence type="ECO:0000256" key="3">
    <source>
        <dbReference type="ARBA" id="ARBA00022448"/>
    </source>
</evidence>
<proteinExistence type="inferred from homology"/>
<dbReference type="InterPro" id="IPR013112">
    <property type="entry name" value="FAD-bd_8"/>
</dbReference>
<feature type="transmembrane region" description="Helical" evidence="10">
    <location>
        <begin position="89"/>
        <end position="110"/>
    </location>
</feature>
<evidence type="ECO:0000256" key="8">
    <source>
        <dbReference type="ARBA" id="ARBA00023065"/>
    </source>
</evidence>
<dbReference type="InterPro" id="IPR039261">
    <property type="entry name" value="FNR_nucleotide-bd"/>
</dbReference>
<dbReference type="SFLD" id="SFLDS00052">
    <property type="entry name" value="Ferric_Reductase_Domain"/>
    <property type="match status" value="1"/>
</dbReference>
<evidence type="ECO:0000256" key="4">
    <source>
        <dbReference type="ARBA" id="ARBA00022692"/>
    </source>
</evidence>
<evidence type="ECO:0000259" key="11">
    <source>
        <dbReference type="PROSITE" id="PS51384"/>
    </source>
</evidence>
<evidence type="ECO:0000256" key="10">
    <source>
        <dbReference type="SAM" id="Phobius"/>
    </source>
</evidence>
<keyword evidence="4 10" id="KW-0812">Transmembrane</keyword>
<accession>A0A8H5XXF2</accession>
<keyword evidence="3" id="KW-0813">Transport</keyword>
<comment type="caution">
    <text evidence="12">The sequence shown here is derived from an EMBL/GenBank/DDBJ whole genome shotgun (WGS) entry which is preliminary data.</text>
</comment>
<evidence type="ECO:0000313" key="13">
    <source>
        <dbReference type="Proteomes" id="UP000544331"/>
    </source>
</evidence>
<dbReference type="GO" id="GO:0015677">
    <property type="term" value="P:copper ion import"/>
    <property type="evidence" value="ECO:0007669"/>
    <property type="project" value="TreeGrafter"/>
</dbReference>
<dbReference type="InterPro" id="IPR013121">
    <property type="entry name" value="Fe_red_NAD-bd_6"/>
</dbReference>
<evidence type="ECO:0000256" key="1">
    <source>
        <dbReference type="ARBA" id="ARBA00004141"/>
    </source>
</evidence>
<protein>
    <recommendedName>
        <fullName evidence="11">FAD-binding FR-type domain-containing protein</fullName>
    </recommendedName>
</protein>
<comment type="similarity">
    <text evidence="2">Belongs to the ferric reductase (FRE) family.</text>
</comment>
<dbReference type="Gene3D" id="3.40.50.80">
    <property type="entry name" value="Nucleotide-binding domain of ferredoxin-NADP reductase (FNR) module"/>
    <property type="match status" value="1"/>
</dbReference>
<keyword evidence="13" id="KW-1185">Reference proteome</keyword>
<gene>
    <name evidence="12" type="ORF">FMUND_13774</name>
</gene>
<dbReference type="PROSITE" id="PS51384">
    <property type="entry name" value="FAD_FR"/>
    <property type="match status" value="1"/>
</dbReference>
<dbReference type="AlphaFoldDB" id="A0A8H5XXF2"/>
<dbReference type="CDD" id="cd06186">
    <property type="entry name" value="NOX_Duox_like_FAD_NADP"/>
    <property type="match status" value="1"/>
</dbReference>
<feature type="domain" description="FAD-binding FR-type" evidence="11">
    <location>
        <begin position="132"/>
        <end position="274"/>
    </location>
</feature>
<sequence>MAGRNNPLIRLLGVSFDTYNLLHRWLGRIVLFDVVIHTVAWAIPSIADSGWSKQGRKAFDGLFVTSGSVGVIAMFLISAMGLSPVRHAFYETFLVVHIILALTAIISIWIHCATSQLPGALPQLPWIQAVVALWVSERLARILRLVYVNWPGADFTNATCEAMSGEVTRVTVRLPRSVRVNPGSHAYLRFRDVRVWESHPFSIAWFEDRAKCSQISQDDHTPSDEGHEVTTDLTFIIAARSGMMRQLYEKVRRARVLERVLVAVEGPYHGHQCLDSYGHVVLFAGATGITHQISHPHHILTSYDARVTNTRRLLLVWVIREHECIEWVWHSLRKTLRPQFCHGILRIKVFATGGVKQSMLLGTSSIASFHSGRPEILPVLKKEVQRQTGAMCVTVCGPGSLADDVRHAVRVMQGPNVIDFVEESFTW</sequence>
<dbReference type="SFLD" id="SFLDG01168">
    <property type="entry name" value="Ferric_reductase_subgroup_(FRE"/>
    <property type="match status" value="1"/>
</dbReference>
<evidence type="ECO:0000256" key="5">
    <source>
        <dbReference type="ARBA" id="ARBA00022982"/>
    </source>
</evidence>
<dbReference type="Pfam" id="PF08030">
    <property type="entry name" value="NAD_binding_6"/>
    <property type="match status" value="1"/>
</dbReference>
<dbReference type="SUPFAM" id="SSF52343">
    <property type="entry name" value="Ferredoxin reductase-like, C-terminal NADP-linked domain"/>
    <property type="match status" value="1"/>
</dbReference>
<dbReference type="GO" id="GO:0006826">
    <property type="term" value="P:iron ion transport"/>
    <property type="evidence" value="ECO:0007669"/>
    <property type="project" value="TreeGrafter"/>
</dbReference>
<evidence type="ECO:0000256" key="9">
    <source>
        <dbReference type="ARBA" id="ARBA00023136"/>
    </source>
</evidence>
<dbReference type="Proteomes" id="UP000544331">
    <property type="component" value="Unassembled WGS sequence"/>
</dbReference>
<dbReference type="GO" id="GO:0006879">
    <property type="term" value="P:intracellular iron ion homeostasis"/>
    <property type="evidence" value="ECO:0007669"/>
    <property type="project" value="TreeGrafter"/>
</dbReference>
<dbReference type="InterPro" id="IPR013130">
    <property type="entry name" value="Fe3_Rdtase_TM_dom"/>
</dbReference>
<dbReference type="InterPro" id="IPR051410">
    <property type="entry name" value="Ferric/Cupric_Reductase"/>
</dbReference>
<evidence type="ECO:0000256" key="2">
    <source>
        <dbReference type="ARBA" id="ARBA00006278"/>
    </source>
</evidence>
<dbReference type="InterPro" id="IPR017927">
    <property type="entry name" value="FAD-bd_FR_type"/>
</dbReference>
<keyword evidence="7" id="KW-0560">Oxidoreductase</keyword>